<dbReference type="PANTHER" id="PTHR22933:SF40">
    <property type="entry name" value="CUTICULAR PROTEIN ANALOGOUS TO PERITROPHINS 1-H"/>
    <property type="match status" value="1"/>
</dbReference>
<feature type="compositionally biased region" description="Polar residues" evidence="1">
    <location>
        <begin position="307"/>
        <end position="325"/>
    </location>
</feature>
<feature type="compositionally biased region" description="Basic residues" evidence="1">
    <location>
        <begin position="180"/>
        <end position="192"/>
    </location>
</feature>
<dbReference type="Proteomes" id="UP001292094">
    <property type="component" value="Unassembled WGS sequence"/>
</dbReference>
<evidence type="ECO:0000313" key="3">
    <source>
        <dbReference type="EMBL" id="KAK4329516.1"/>
    </source>
</evidence>
<dbReference type="PANTHER" id="PTHR22933">
    <property type="entry name" value="FI18007P1-RELATED"/>
    <property type="match status" value="1"/>
</dbReference>
<dbReference type="InterPro" id="IPR052976">
    <property type="entry name" value="Scoloptoxin-like"/>
</dbReference>
<feature type="region of interest" description="Disordered" evidence="1">
    <location>
        <begin position="154"/>
        <end position="205"/>
    </location>
</feature>
<feature type="domain" description="Chitin-binding type-2" evidence="2">
    <location>
        <begin position="82"/>
        <end position="139"/>
    </location>
</feature>
<evidence type="ECO:0000313" key="4">
    <source>
        <dbReference type="Proteomes" id="UP001292094"/>
    </source>
</evidence>
<dbReference type="InterPro" id="IPR036508">
    <property type="entry name" value="Chitin-bd_dom_sf"/>
</dbReference>
<dbReference type="Pfam" id="PF01607">
    <property type="entry name" value="CBM_14"/>
    <property type="match status" value="1"/>
</dbReference>
<feature type="compositionally biased region" description="Basic residues" evidence="1">
    <location>
        <begin position="230"/>
        <end position="248"/>
    </location>
</feature>
<evidence type="ECO:0000256" key="1">
    <source>
        <dbReference type="SAM" id="MobiDB-lite"/>
    </source>
</evidence>
<protein>
    <recommendedName>
        <fullName evidence="2">Chitin-binding type-2 domain-containing protein</fullName>
    </recommendedName>
</protein>
<dbReference type="PROSITE" id="PS50940">
    <property type="entry name" value="CHIT_BIND_II"/>
    <property type="match status" value="1"/>
</dbReference>
<comment type="caution">
    <text evidence="3">The sequence shown here is derived from an EMBL/GenBank/DDBJ whole genome shotgun (WGS) entry which is preliminary data.</text>
</comment>
<dbReference type="SMART" id="SM00494">
    <property type="entry name" value="ChtBD2"/>
    <property type="match status" value="1"/>
</dbReference>
<dbReference type="GO" id="GO:0008061">
    <property type="term" value="F:chitin binding"/>
    <property type="evidence" value="ECO:0007669"/>
    <property type="project" value="InterPro"/>
</dbReference>
<reference evidence="3" key="1">
    <citation type="submission" date="2023-11" db="EMBL/GenBank/DDBJ databases">
        <title>Genome assemblies of two species of porcelain crab, Petrolisthes cinctipes and Petrolisthes manimaculis (Anomura: Porcellanidae).</title>
        <authorList>
            <person name="Angst P."/>
        </authorList>
    </citation>
    <scope>NUCLEOTIDE SEQUENCE</scope>
    <source>
        <strain evidence="3">PB745_02</strain>
        <tissue evidence="3">Gill</tissue>
    </source>
</reference>
<sequence>LLALGVTHGQNNNNNNNKNGEEEGGVTEAPAPTSSTRPPLTGNPQIDYKYDPNLPHELLGYNLDDYPFYNRLPKDLLDPSFNFTCDDRHDGFYASIPHKCQVYHNCLFNQRYDFLCANYTVFDQKNFICHYVSEVDCENSWKHYDRNNDLYETTTTTTTTTPAPQIIYVQRPPPLNGPGRRSHTKRPNKRRTTTTTPPPEEYYDNYYDDYYYDEYYEYDEKTTTTTTTARPRRRPPTPRPGGRPRGRPGGRPGGRPRPGRPGDESNPRRGSRIQGNGGRPRDQNLPQGELEVADVPTVPEPVEDQATAATQIDRSSPVTNSNTPRVNVRRKPLDSSSGPKFPPRRSSAAAAAEVEGDTKEAPLNQDPTPTAIDSERETTRVRSRVRMPRPRKTPTTTSLPVEYDYY</sequence>
<dbReference type="SUPFAM" id="SSF57625">
    <property type="entry name" value="Invertebrate chitin-binding proteins"/>
    <property type="match status" value="1"/>
</dbReference>
<dbReference type="EMBL" id="JAWZYT010000008">
    <property type="protein sequence ID" value="KAK4329516.1"/>
    <property type="molecule type" value="Genomic_DNA"/>
</dbReference>
<evidence type="ECO:0000259" key="2">
    <source>
        <dbReference type="PROSITE" id="PS50940"/>
    </source>
</evidence>
<feature type="region of interest" description="Disordered" evidence="1">
    <location>
        <begin position="307"/>
        <end position="406"/>
    </location>
</feature>
<dbReference type="Gene3D" id="2.170.140.10">
    <property type="entry name" value="Chitin binding domain"/>
    <property type="match status" value="1"/>
</dbReference>
<feature type="compositionally biased region" description="Basic residues" evidence="1">
    <location>
        <begin position="381"/>
        <end position="392"/>
    </location>
</feature>
<dbReference type="AlphaFoldDB" id="A0AAE1QND1"/>
<accession>A0AAE1QND1</accession>
<name>A0AAE1QND1_9EUCA</name>
<feature type="region of interest" description="Disordered" evidence="1">
    <location>
        <begin position="221"/>
        <end position="287"/>
    </location>
</feature>
<feature type="region of interest" description="Disordered" evidence="1">
    <location>
        <begin position="1"/>
        <end position="43"/>
    </location>
</feature>
<gene>
    <name evidence="3" type="ORF">Pmani_000134</name>
</gene>
<dbReference type="GO" id="GO:0005576">
    <property type="term" value="C:extracellular region"/>
    <property type="evidence" value="ECO:0007669"/>
    <property type="project" value="InterPro"/>
</dbReference>
<keyword evidence="4" id="KW-1185">Reference proteome</keyword>
<proteinExistence type="predicted"/>
<organism evidence="3 4">
    <name type="scientific">Petrolisthes manimaculis</name>
    <dbReference type="NCBI Taxonomy" id="1843537"/>
    <lineage>
        <taxon>Eukaryota</taxon>
        <taxon>Metazoa</taxon>
        <taxon>Ecdysozoa</taxon>
        <taxon>Arthropoda</taxon>
        <taxon>Crustacea</taxon>
        <taxon>Multicrustacea</taxon>
        <taxon>Malacostraca</taxon>
        <taxon>Eumalacostraca</taxon>
        <taxon>Eucarida</taxon>
        <taxon>Decapoda</taxon>
        <taxon>Pleocyemata</taxon>
        <taxon>Anomura</taxon>
        <taxon>Galatheoidea</taxon>
        <taxon>Porcellanidae</taxon>
        <taxon>Petrolisthes</taxon>
    </lineage>
</organism>
<feature type="non-terminal residue" evidence="3">
    <location>
        <position position="1"/>
    </location>
</feature>
<feature type="compositionally biased region" description="Polar residues" evidence="1">
    <location>
        <begin position="32"/>
        <end position="43"/>
    </location>
</feature>
<dbReference type="InterPro" id="IPR002557">
    <property type="entry name" value="Chitin-bd_dom"/>
</dbReference>